<gene>
    <name evidence="1" type="ORF">SRIMR7_18915</name>
</gene>
<evidence type="ECO:0000313" key="1">
    <source>
        <dbReference type="EMBL" id="UNZ04231.1"/>
    </source>
</evidence>
<evidence type="ECO:0000313" key="2">
    <source>
        <dbReference type="Proteomes" id="UP000829494"/>
    </source>
</evidence>
<dbReference type="GeneID" id="66856677"/>
<evidence type="ECO:0008006" key="3">
    <source>
        <dbReference type="Google" id="ProtNLM"/>
    </source>
</evidence>
<organism evidence="1 2">
    <name type="scientific">Streptomyces rimosus subsp. rimosus</name>
    <dbReference type="NCBI Taxonomy" id="132474"/>
    <lineage>
        <taxon>Bacteria</taxon>
        <taxon>Bacillati</taxon>
        <taxon>Actinomycetota</taxon>
        <taxon>Actinomycetes</taxon>
        <taxon>Kitasatosporales</taxon>
        <taxon>Streptomycetaceae</taxon>
        <taxon>Streptomyces</taxon>
    </lineage>
</organism>
<keyword evidence="2" id="KW-1185">Reference proteome</keyword>
<reference evidence="1 2" key="1">
    <citation type="submission" date="2022-03" db="EMBL/GenBank/DDBJ databases">
        <title>Complete genome of Streptomyces rimosus ssp. rimosus R7 (=ATCC 10970).</title>
        <authorList>
            <person name="Beganovic S."/>
            <person name="Ruckert C."/>
            <person name="Busche T."/>
            <person name="Kalinowski J."/>
            <person name="Wittmann C."/>
        </authorList>
    </citation>
    <scope>NUCLEOTIDE SEQUENCE [LARGE SCALE GENOMIC DNA]</scope>
    <source>
        <strain evidence="1 2">R7</strain>
    </source>
</reference>
<name>A0ABY3Z319_STRRM</name>
<dbReference type="Proteomes" id="UP000829494">
    <property type="component" value="Chromosome"/>
</dbReference>
<proteinExistence type="predicted"/>
<dbReference type="RefSeq" id="WP_003983523.1">
    <property type="nucleotide sequence ID" value="NZ_CP043497.1"/>
</dbReference>
<accession>A0ABY3Z319</accession>
<sequence>MIERDPTGARWFASYVRQPHKPGQPVELYCLDHPETRLMRVLGRAWTCPECVRARSKTGDP</sequence>
<protein>
    <recommendedName>
        <fullName evidence="3">Transposase</fullName>
    </recommendedName>
</protein>
<dbReference type="EMBL" id="CP094298">
    <property type="protein sequence ID" value="UNZ04231.1"/>
    <property type="molecule type" value="Genomic_DNA"/>
</dbReference>